<evidence type="ECO:0000313" key="2">
    <source>
        <dbReference type="EMBL" id="CAK0869773.1"/>
    </source>
</evidence>
<sequence>MMAGQATCEVERLLVGFGYAGGLAAAYRGSEETRWGSSLPADLQCAAPGIDRDIRGVGSTSVRDWIAQRCQSSRGSPVWVDLWTLATSVDFRLRECKTDLEIMQVLSAEDMMVALRRLAACVHEERSGDRVGAQYMLGTAPPGCSAEVAPARMVASANTHSKTERPRCERVESELRARKKKKKKKKKEGEKGDGRGRGRGREDVEVAGEVVSASPIDEPLLPITLAERPKATTSRSSHLRHRHQRRLWLWALANELARGINFVDAGSCTVLTRLRRWSSSSENIRSLRGQARKDWQRRAEISI</sequence>
<accession>A0ABN9VAN8</accession>
<proteinExistence type="predicted"/>
<reference evidence="2" key="1">
    <citation type="submission" date="2023-10" db="EMBL/GenBank/DDBJ databases">
        <authorList>
            <person name="Chen Y."/>
            <person name="Shah S."/>
            <person name="Dougan E. K."/>
            <person name="Thang M."/>
            <person name="Chan C."/>
        </authorList>
    </citation>
    <scope>NUCLEOTIDE SEQUENCE [LARGE SCALE GENOMIC DNA]</scope>
</reference>
<feature type="compositionally biased region" description="Basic and acidic residues" evidence="1">
    <location>
        <begin position="161"/>
        <end position="176"/>
    </location>
</feature>
<name>A0ABN9VAN8_9DINO</name>
<dbReference type="EMBL" id="CAUYUJ010016883">
    <property type="protein sequence ID" value="CAK0869773.1"/>
    <property type="molecule type" value="Genomic_DNA"/>
</dbReference>
<evidence type="ECO:0000256" key="1">
    <source>
        <dbReference type="SAM" id="MobiDB-lite"/>
    </source>
</evidence>
<protein>
    <submittedName>
        <fullName evidence="2">Uncharacterized protein</fullName>
    </submittedName>
</protein>
<organism evidence="2 3">
    <name type="scientific">Prorocentrum cordatum</name>
    <dbReference type="NCBI Taxonomy" id="2364126"/>
    <lineage>
        <taxon>Eukaryota</taxon>
        <taxon>Sar</taxon>
        <taxon>Alveolata</taxon>
        <taxon>Dinophyceae</taxon>
        <taxon>Prorocentrales</taxon>
        <taxon>Prorocentraceae</taxon>
        <taxon>Prorocentrum</taxon>
    </lineage>
</organism>
<keyword evidence="3" id="KW-1185">Reference proteome</keyword>
<feature type="region of interest" description="Disordered" evidence="1">
    <location>
        <begin position="155"/>
        <end position="206"/>
    </location>
</feature>
<evidence type="ECO:0000313" key="3">
    <source>
        <dbReference type="Proteomes" id="UP001189429"/>
    </source>
</evidence>
<gene>
    <name evidence="2" type="ORF">PCOR1329_LOCUS56027</name>
</gene>
<feature type="compositionally biased region" description="Basic and acidic residues" evidence="1">
    <location>
        <begin position="187"/>
        <end position="204"/>
    </location>
</feature>
<comment type="caution">
    <text evidence="2">The sequence shown here is derived from an EMBL/GenBank/DDBJ whole genome shotgun (WGS) entry which is preliminary data.</text>
</comment>
<feature type="compositionally biased region" description="Basic residues" evidence="1">
    <location>
        <begin position="177"/>
        <end position="186"/>
    </location>
</feature>
<dbReference type="Proteomes" id="UP001189429">
    <property type="component" value="Unassembled WGS sequence"/>
</dbReference>